<name>A0A916ZKV7_9SPHN</name>
<keyword evidence="3" id="KW-1185">Reference proteome</keyword>
<evidence type="ECO:0000256" key="1">
    <source>
        <dbReference type="SAM" id="MobiDB-lite"/>
    </source>
</evidence>
<dbReference type="EMBL" id="BMJM01000001">
    <property type="protein sequence ID" value="GGE01181.1"/>
    <property type="molecule type" value="Genomic_DNA"/>
</dbReference>
<proteinExistence type="predicted"/>
<evidence type="ECO:0000313" key="3">
    <source>
        <dbReference type="Proteomes" id="UP000635071"/>
    </source>
</evidence>
<dbReference type="AlphaFoldDB" id="A0A916ZKV7"/>
<organism evidence="2 3">
    <name type="scientific">Sandarakinorhabdus glacialis</name>
    <dbReference type="NCBI Taxonomy" id="1614636"/>
    <lineage>
        <taxon>Bacteria</taxon>
        <taxon>Pseudomonadati</taxon>
        <taxon>Pseudomonadota</taxon>
        <taxon>Alphaproteobacteria</taxon>
        <taxon>Sphingomonadales</taxon>
        <taxon>Sphingosinicellaceae</taxon>
        <taxon>Sandarakinorhabdus</taxon>
    </lineage>
</organism>
<dbReference type="Proteomes" id="UP000635071">
    <property type="component" value="Unassembled WGS sequence"/>
</dbReference>
<protein>
    <submittedName>
        <fullName evidence="2">Uncharacterized protein</fullName>
    </submittedName>
</protein>
<accession>A0A916ZKV7</accession>
<reference evidence="2" key="1">
    <citation type="journal article" date="2014" name="Int. J. Syst. Evol. Microbiol.">
        <title>Complete genome sequence of Corynebacterium casei LMG S-19264T (=DSM 44701T), isolated from a smear-ripened cheese.</title>
        <authorList>
            <consortium name="US DOE Joint Genome Institute (JGI-PGF)"/>
            <person name="Walter F."/>
            <person name="Albersmeier A."/>
            <person name="Kalinowski J."/>
            <person name="Ruckert C."/>
        </authorList>
    </citation>
    <scope>NUCLEOTIDE SEQUENCE</scope>
    <source>
        <strain evidence="2">CGMCC 1.15519</strain>
    </source>
</reference>
<gene>
    <name evidence="2" type="ORF">GCM10011529_04380</name>
</gene>
<evidence type="ECO:0000313" key="2">
    <source>
        <dbReference type="EMBL" id="GGE01181.1"/>
    </source>
</evidence>
<sequence>MPPHAQVGPNHRVGPAAPEAIGVQHPHGGQATFVASKSGYTIAAALEPCWAMLDANIWQFGTIMRRHLAKIARMPNVPAKDLTMPPAHRYAHVTNLQ</sequence>
<reference evidence="2" key="2">
    <citation type="submission" date="2020-09" db="EMBL/GenBank/DDBJ databases">
        <authorList>
            <person name="Sun Q."/>
            <person name="Zhou Y."/>
        </authorList>
    </citation>
    <scope>NUCLEOTIDE SEQUENCE</scope>
    <source>
        <strain evidence="2">CGMCC 1.15519</strain>
    </source>
</reference>
<comment type="caution">
    <text evidence="2">The sequence shown here is derived from an EMBL/GenBank/DDBJ whole genome shotgun (WGS) entry which is preliminary data.</text>
</comment>
<feature type="region of interest" description="Disordered" evidence="1">
    <location>
        <begin position="1"/>
        <end position="24"/>
    </location>
</feature>